<name>A0AAJ6FDL7_CARRU</name>
<dbReference type="EMBL" id="CP092148">
    <property type="protein sequence ID" value="WGS67273.1"/>
    <property type="molecule type" value="Genomic_DNA"/>
</dbReference>
<evidence type="ECO:0000313" key="2">
    <source>
        <dbReference type="Proteomes" id="UP001237869"/>
    </source>
</evidence>
<accession>A0AAJ6FDL7</accession>
<proteinExistence type="predicted"/>
<dbReference type="Proteomes" id="UP001237869">
    <property type="component" value="Chromosome"/>
</dbReference>
<sequence length="162" mass="20180">MKNIFLLKKISTFFSFGKDSIYSYLNCFYKKKKTFFLNYNNYKIKNIKLLKIYNFYIFFLSILKKNNNELIMRKIRLSCIKNNKNTFFIKNHHILDKIELIIFNLFKKKKNKNKNNWCFKIYFFIKPYYNNFIKKYFNFLDKSNKNIINKRNFIRCLLSYLN</sequence>
<dbReference type="AlphaFoldDB" id="A0AAJ6FDL7"/>
<protein>
    <submittedName>
        <fullName evidence="1">Uncharacterized protein</fullName>
    </submittedName>
</protein>
<gene>
    <name evidence="1" type="ORF">MEJ65_00130</name>
</gene>
<dbReference type="RefSeq" id="WP_280956184.1">
    <property type="nucleotide sequence ID" value="NZ_CP092146.1"/>
</dbReference>
<organism evidence="1 2">
    <name type="scientific">Carsonella ruddii</name>
    <dbReference type="NCBI Taxonomy" id="114186"/>
    <lineage>
        <taxon>Bacteria</taxon>
        <taxon>Pseudomonadati</taxon>
        <taxon>Pseudomonadota</taxon>
        <taxon>Gammaproteobacteria</taxon>
        <taxon>Oceanospirillales</taxon>
        <taxon>Halomonadaceae</taxon>
        <taxon>Zymobacter group</taxon>
        <taxon>Candidatus Carsonella</taxon>
    </lineage>
</organism>
<evidence type="ECO:0000313" key="1">
    <source>
        <dbReference type="EMBL" id="WGS67273.1"/>
    </source>
</evidence>
<reference evidence="1" key="1">
    <citation type="submission" date="2022-02" db="EMBL/GenBank/DDBJ databases">
        <title>Long-read sequencing of the primary endosymbionts of Cacopsylla melanoneura.</title>
        <authorList>
            <person name="Dittmer J."/>
            <person name="Corretto E."/>
            <person name="Stauffer C."/>
            <person name="Schuler H."/>
        </authorList>
    </citation>
    <scope>NUCLEOTIDE SEQUENCE</scope>
    <source>
        <strain evidence="1">Cmel4</strain>
    </source>
</reference>